<proteinExistence type="predicted"/>
<feature type="domain" description="TubC N-terminal docking" evidence="1">
    <location>
        <begin position="2"/>
        <end position="42"/>
    </location>
</feature>
<evidence type="ECO:0000313" key="2">
    <source>
        <dbReference type="EMBL" id="MDR6219207.1"/>
    </source>
</evidence>
<sequence length="119" mass="12692">MELNRRGITLTVVGDQLHAEFPAGSMTPELSQRIGALKGALLIELQGQHTAACSRLPPPLHHIVRAAVANQLSRPGFLPSGMVSDLGQFVLACAALHAIGVEPERQVRDLNAAQSVWAQ</sequence>
<dbReference type="InterPro" id="IPR041464">
    <property type="entry name" value="TubC_N"/>
</dbReference>
<accession>A0AAE3XD23</accession>
<dbReference type="InterPro" id="IPR044894">
    <property type="entry name" value="TubC_N_sf"/>
</dbReference>
<reference evidence="2" key="1">
    <citation type="submission" date="2023-07" db="EMBL/GenBank/DDBJ databases">
        <title>Sorghum-associated microbial communities from plants grown in Nebraska, USA.</title>
        <authorList>
            <person name="Schachtman D."/>
        </authorList>
    </citation>
    <scope>NUCLEOTIDE SEQUENCE</scope>
    <source>
        <strain evidence="2">BE330</strain>
    </source>
</reference>
<organism evidence="2 3">
    <name type="scientific">Deinococcus soli</name>
    <name type="common">ex Cha et al. 2016</name>
    <dbReference type="NCBI Taxonomy" id="1309411"/>
    <lineage>
        <taxon>Bacteria</taxon>
        <taxon>Thermotogati</taxon>
        <taxon>Deinococcota</taxon>
        <taxon>Deinococci</taxon>
        <taxon>Deinococcales</taxon>
        <taxon>Deinococcaceae</taxon>
        <taxon>Deinococcus</taxon>
    </lineage>
</organism>
<gene>
    <name evidence="2" type="ORF">J2Y00_002804</name>
</gene>
<protein>
    <recommendedName>
        <fullName evidence="1">TubC N-terminal docking domain-containing protein</fullName>
    </recommendedName>
</protein>
<dbReference type="Proteomes" id="UP001185331">
    <property type="component" value="Unassembled WGS sequence"/>
</dbReference>
<dbReference type="AlphaFoldDB" id="A0AAE3XD23"/>
<dbReference type="RefSeq" id="WP_309855387.1">
    <property type="nucleotide sequence ID" value="NZ_JAVDQJ010000006.1"/>
</dbReference>
<comment type="caution">
    <text evidence="2">The sequence shown here is derived from an EMBL/GenBank/DDBJ whole genome shotgun (WGS) entry which is preliminary data.</text>
</comment>
<evidence type="ECO:0000259" key="1">
    <source>
        <dbReference type="Pfam" id="PF18563"/>
    </source>
</evidence>
<name>A0AAE3XD23_9DEIO</name>
<dbReference type="Gene3D" id="1.10.10.1830">
    <property type="entry name" value="Non-ribosomal peptide synthase, adenylation domain"/>
    <property type="match status" value="1"/>
</dbReference>
<dbReference type="Pfam" id="PF18563">
    <property type="entry name" value="TubC_N"/>
    <property type="match status" value="1"/>
</dbReference>
<evidence type="ECO:0000313" key="3">
    <source>
        <dbReference type="Proteomes" id="UP001185331"/>
    </source>
</evidence>
<dbReference type="EMBL" id="JAVDQK010000006">
    <property type="protein sequence ID" value="MDR6219207.1"/>
    <property type="molecule type" value="Genomic_DNA"/>
</dbReference>